<dbReference type="EMBL" id="JYDP01000170">
    <property type="protein sequence ID" value="KRZ04220.1"/>
    <property type="molecule type" value="Genomic_DNA"/>
</dbReference>
<reference evidence="3 4" key="1">
    <citation type="submission" date="2015-01" db="EMBL/GenBank/DDBJ databases">
        <title>Evolution of Trichinella species and genotypes.</title>
        <authorList>
            <person name="Korhonen P.K."/>
            <person name="Edoardo P."/>
            <person name="Giuseppe L.R."/>
            <person name="Gasser R.B."/>
        </authorList>
    </citation>
    <scope>NUCLEOTIDE SEQUENCE [LARGE SCALE GENOMIC DNA]</scope>
    <source>
        <strain evidence="3">ISS1029</strain>
    </source>
</reference>
<protein>
    <submittedName>
        <fullName evidence="3">Uncharacterized protein</fullName>
    </submittedName>
</protein>
<organism evidence="3 4">
    <name type="scientific">Trichinella zimbabwensis</name>
    <dbReference type="NCBI Taxonomy" id="268475"/>
    <lineage>
        <taxon>Eukaryota</taxon>
        <taxon>Metazoa</taxon>
        <taxon>Ecdysozoa</taxon>
        <taxon>Nematoda</taxon>
        <taxon>Enoplea</taxon>
        <taxon>Dorylaimia</taxon>
        <taxon>Trichinellida</taxon>
        <taxon>Trichinellidae</taxon>
        <taxon>Trichinella</taxon>
    </lineage>
</organism>
<gene>
    <name evidence="3" type="ORF">T11_16680</name>
</gene>
<sequence length="560" mass="63169">MGIRMNVSVQVDRQNGGASSLATGTPTPSTFSALWASDETILYNWPAAAAAAAAAAAGAAAQPTEICSPMLKPRLYACWIYYIHWSQIPVFFLFLVVRWLWLQVDTVRLRALGLHEHLQAVKRGERFSTSAQVCKIHLYCRAIPTDKVRASQFITTHHGFQHPETVLRDNVILVDVDTDGALFLEMPDSVERFTANRATFQWNTVGHEALRLIWMPLESFYKIAEQIGDPAQRNHRVTFFFNSGRCGSTLVAKIVDHADPGSLVLSEPPVLMSLYCLKQQVRPSRFARLVRCSLYVMLKPTGNELKQRYVVKPIFFVTNIAADIHGALQAAHCYFVHRRPLKTILAHERAFAPTLFFRLIQLTFYCKRWEQGERYIGFHREPTIARRANEILKPTMFETCCVIFADNMVRYLRQAEQFHFPSFLYDRVFDNLQAFCVEVLSMCGAPADQCLPAALQCAQSDSQDNTIFSQAMLKQCAFSQVTPEMTARIEQFFQILNLPPLVEPTNNCPTTADGPSASKKQKPTAMLGQANANKLTSDYTNPTKMIKPLPVQCMISPSDK</sequence>
<keyword evidence="2" id="KW-1133">Transmembrane helix</keyword>
<accession>A0A0V1H0X1</accession>
<evidence type="ECO:0000256" key="2">
    <source>
        <dbReference type="SAM" id="Phobius"/>
    </source>
</evidence>
<evidence type="ECO:0000313" key="3">
    <source>
        <dbReference type="EMBL" id="KRZ04220.1"/>
    </source>
</evidence>
<feature type="region of interest" description="Disordered" evidence="1">
    <location>
        <begin position="506"/>
        <end position="525"/>
    </location>
</feature>
<keyword evidence="2" id="KW-0812">Transmembrane</keyword>
<keyword evidence="2" id="KW-0472">Membrane</keyword>
<evidence type="ECO:0000256" key="1">
    <source>
        <dbReference type="SAM" id="MobiDB-lite"/>
    </source>
</evidence>
<dbReference type="OrthoDB" id="5912733at2759"/>
<proteinExistence type="predicted"/>
<feature type="transmembrane region" description="Helical" evidence="2">
    <location>
        <begin position="79"/>
        <end position="101"/>
    </location>
</feature>
<dbReference type="AlphaFoldDB" id="A0A0V1H0X1"/>
<comment type="caution">
    <text evidence="3">The sequence shown here is derived from an EMBL/GenBank/DDBJ whole genome shotgun (WGS) entry which is preliminary data.</text>
</comment>
<name>A0A0V1H0X1_9BILA</name>
<evidence type="ECO:0000313" key="4">
    <source>
        <dbReference type="Proteomes" id="UP000055024"/>
    </source>
</evidence>
<dbReference type="STRING" id="268475.A0A0V1H0X1"/>
<dbReference type="Proteomes" id="UP000055024">
    <property type="component" value="Unassembled WGS sequence"/>
</dbReference>
<keyword evidence="4" id="KW-1185">Reference proteome</keyword>